<evidence type="ECO:0000259" key="5">
    <source>
        <dbReference type="Pfam" id="PF13610"/>
    </source>
</evidence>
<protein>
    <submittedName>
        <fullName evidence="6">Putative transposase</fullName>
    </submittedName>
</protein>
<dbReference type="InterPro" id="IPR012337">
    <property type="entry name" value="RNaseH-like_sf"/>
</dbReference>
<keyword evidence="2" id="KW-0238">DNA-binding</keyword>
<accession>A0A7W8NFG3</accession>
<reference evidence="6 7" key="1">
    <citation type="submission" date="2020-08" db="EMBL/GenBank/DDBJ databases">
        <title>Genomic Encyclopedia of Type Strains, Phase IV (KMG-IV): sequencing the most valuable type-strain genomes for metagenomic binning, comparative biology and taxonomic classification.</title>
        <authorList>
            <person name="Goeker M."/>
        </authorList>
    </citation>
    <scope>NUCLEOTIDE SEQUENCE [LARGE SCALE GENOMIC DNA]</scope>
    <source>
        <strain evidence="6 7">DSM 27939</strain>
    </source>
</reference>
<evidence type="ECO:0000256" key="4">
    <source>
        <dbReference type="SAM" id="MobiDB-lite"/>
    </source>
</evidence>
<evidence type="ECO:0000256" key="2">
    <source>
        <dbReference type="ARBA" id="ARBA00023125"/>
    </source>
</evidence>
<name>A0A7W8NFG3_9DEIO</name>
<dbReference type="AlphaFoldDB" id="A0A7W8NFG3"/>
<dbReference type="EMBL" id="JACHFL010000006">
    <property type="protein sequence ID" value="MBB5363675.1"/>
    <property type="molecule type" value="Genomic_DNA"/>
</dbReference>
<dbReference type="PANTHER" id="PTHR35528">
    <property type="entry name" value="BLL1675 PROTEIN"/>
    <property type="match status" value="1"/>
</dbReference>
<keyword evidence="7" id="KW-1185">Reference proteome</keyword>
<dbReference type="GO" id="GO:0003677">
    <property type="term" value="F:DNA binding"/>
    <property type="evidence" value="ECO:0007669"/>
    <property type="project" value="UniProtKB-KW"/>
</dbReference>
<feature type="domain" description="DDE" evidence="5">
    <location>
        <begin position="28"/>
        <end position="161"/>
    </location>
</feature>
<evidence type="ECO:0000313" key="7">
    <source>
        <dbReference type="Proteomes" id="UP000552709"/>
    </source>
</evidence>
<gene>
    <name evidence="6" type="ORF">HNQ08_002781</name>
</gene>
<keyword evidence="1" id="KW-0815">Transposition</keyword>
<dbReference type="InterPro" id="IPR047930">
    <property type="entry name" value="Transpos_IS6"/>
</dbReference>
<dbReference type="GO" id="GO:0032196">
    <property type="term" value="P:transposition"/>
    <property type="evidence" value="ECO:0007669"/>
    <property type="project" value="UniProtKB-KW"/>
</dbReference>
<dbReference type="NCBIfam" id="NF033587">
    <property type="entry name" value="transpos_IS6"/>
    <property type="match status" value="1"/>
</dbReference>
<dbReference type="Pfam" id="PF13610">
    <property type="entry name" value="DDE_Tnp_IS240"/>
    <property type="match status" value="1"/>
</dbReference>
<sequence length="191" mass="22045">MKRYGSGTWGSHHSSPMGYVTERGRRGSGWFLDEMCTEIGGRKHWLWRAVDRTGAVLDLLLQPHRDTQAAKSFFERLLVNHDVPDVIHTDKLWSDGAAIRALPVLHAVEHLQVRSSARCNNRIEQSHRRARKQKRSQLGFKKSRRAQEFLALQTRILNLHQHTRTTVPALNRRTHPSQAHRAWQRAFVAAV</sequence>
<dbReference type="InterPro" id="IPR052183">
    <property type="entry name" value="IS_Transposase"/>
</dbReference>
<dbReference type="Proteomes" id="UP000552709">
    <property type="component" value="Unassembled WGS sequence"/>
</dbReference>
<evidence type="ECO:0000313" key="6">
    <source>
        <dbReference type="EMBL" id="MBB5363675.1"/>
    </source>
</evidence>
<dbReference type="SUPFAM" id="SSF53098">
    <property type="entry name" value="Ribonuclease H-like"/>
    <property type="match status" value="1"/>
</dbReference>
<feature type="region of interest" description="Disordered" evidence="4">
    <location>
        <begin position="1"/>
        <end position="20"/>
    </location>
</feature>
<organism evidence="6 7">
    <name type="scientific">Deinococcus humi</name>
    <dbReference type="NCBI Taxonomy" id="662880"/>
    <lineage>
        <taxon>Bacteria</taxon>
        <taxon>Thermotogati</taxon>
        <taxon>Deinococcota</taxon>
        <taxon>Deinococci</taxon>
        <taxon>Deinococcales</taxon>
        <taxon>Deinococcaceae</taxon>
        <taxon>Deinococcus</taxon>
    </lineage>
</organism>
<keyword evidence="3" id="KW-0233">DNA recombination</keyword>
<evidence type="ECO:0000256" key="1">
    <source>
        <dbReference type="ARBA" id="ARBA00022578"/>
    </source>
</evidence>
<comment type="caution">
    <text evidence="6">The sequence shown here is derived from an EMBL/GenBank/DDBJ whole genome shotgun (WGS) entry which is preliminary data.</text>
</comment>
<proteinExistence type="predicted"/>
<evidence type="ECO:0000256" key="3">
    <source>
        <dbReference type="ARBA" id="ARBA00023172"/>
    </source>
</evidence>
<dbReference type="GO" id="GO:0006310">
    <property type="term" value="P:DNA recombination"/>
    <property type="evidence" value="ECO:0007669"/>
    <property type="project" value="UniProtKB-KW"/>
</dbReference>
<dbReference type="PANTHER" id="PTHR35528:SF3">
    <property type="entry name" value="BLL1675 PROTEIN"/>
    <property type="match status" value="1"/>
</dbReference>
<dbReference type="InterPro" id="IPR032874">
    <property type="entry name" value="DDE_dom"/>
</dbReference>